<sequence>MEPATAIAATAAIRDVRDVPGFAAVVQRVVLAVMVGFLRRVRELPKRTSTHHRVLRPRVITASCHSDWPEQGAAHVKIG</sequence>
<keyword evidence="2" id="KW-1185">Reference proteome</keyword>
<organism evidence="1 2">
    <name type="scientific">Streptomyces lavendofoliae</name>
    <dbReference type="NCBI Taxonomy" id="67314"/>
    <lineage>
        <taxon>Bacteria</taxon>
        <taxon>Bacillati</taxon>
        <taxon>Actinomycetota</taxon>
        <taxon>Actinomycetes</taxon>
        <taxon>Kitasatosporales</taxon>
        <taxon>Streptomycetaceae</taxon>
        <taxon>Streptomyces</taxon>
    </lineage>
</organism>
<dbReference type="Proteomes" id="UP000636661">
    <property type="component" value="Unassembled WGS sequence"/>
</dbReference>
<proteinExistence type="predicted"/>
<reference evidence="1" key="1">
    <citation type="journal article" date="2014" name="Int. J. Syst. Evol. Microbiol.">
        <title>Complete genome sequence of Corynebacterium casei LMG S-19264T (=DSM 44701T), isolated from a smear-ripened cheese.</title>
        <authorList>
            <consortium name="US DOE Joint Genome Institute (JGI-PGF)"/>
            <person name="Walter F."/>
            <person name="Albersmeier A."/>
            <person name="Kalinowski J."/>
            <person name="Ruckert C."/>
        </authorList>
    </citation>
    <scope>NUCLEOTIDE SEQUENCE</scope>
    <source>
        <strain evidence="1">JCM 4391</strain>
    </source>
</reference>
<dbReference type="EMBL" id="BMTP01000013">
    <property type="protein sequence ID" value="GGU53766.1"/>
    <property type="molecule type" value="Genomic_DNA"/>
</dbReference>
<comment type="caution">
    <text evidence="1">The sequence shown here is derived from an EMBL/GenBank/DDBJ whole genome shotgun (WGS) entry which is preliminary data.</text>
</comment>
<reference evidence="1" key="2">
    <citation type="submission" date="2020-09" db="EMBL/GenBank/DDBJ databases">
        <authorList>
            <person name="Sun Q."/>
            <person name="Ohkuma M."/>
        </authorList>
    </citation>
    <scope>NUCLEOTIDE SEQUENCE</scope>
    <source>
        <strain evidence="1">JCM 4391</strain>
    </source>
</reference>
<protein>
    <submittedName>
        <fullName evidence="1">Uncharacterized protein</fullName>
    </submittedName>
</protein>
<name>A0A918I0P0_9ACTN</name>
<gene>
    <name evidence="1" type="ORF">GCM10010274_48460</name>
</gene>
<dbReference type="AlphaFoldDB" id="A0A918I0P0"/>
<accession>A0A918I0P0</accession>
<evidence type="ECO:0000313" key="2">
    <source>
        <dbReference type="Proteomes" id="UP000636661"/>
    </source>
</evidence>
<evidence type="ECO:0000313" key="1">
    <source>
        <dbReference type="EMBL" id="GGU53766.1"/>
    </source>
</evidence>